<organism evidence="2 3">
    <name type="scientific">Bacillus gobiensis</name>
    <dbReference type="NCBI Taxonomy" id="1441095"/>
    <lineage>
        <taxon>Bacteria</taxon>
        <taxon>Bacillati</taxon>
        <taxon>Bacillota</taxon>
        <taxon>Bacilli</taxon>
        <taxon>Bacillales</taxon>
        <taxon>Bacillaceae</taxon>
        <taxon>Bacillus</taxon>
    </lineage>
</organism>
<feature type="transmembrane region" description="Helical" evidence="1">
    <location>
        <begin position="54"/>
        <end position="72"/>
    </location>
</feature>
<evidence type="ECO:0000256" key="1">
    <source>
        <dbReference type="SAM" id="Phobius"/>
    </source>
</evidence>
<evidence type="ECO:0000313" key="2">
    <source>
        <dbReference type="EMBL" id="ALC80466.1"/>
    </source>
</evidence>
<dbReference type="Proteomes" id="UP000067625">
    <property type="component" value="Chromosome"/>
</dbReference>
<keyword evidence="3" id="KW-1185">Reference proteome</keyword>
<dbReference type="AlphaFoldDB" id="A0A0M3R8Y0"/>
<name>A0A0M3R8Y0_9BACI</name>
<dbReference type="OrthoDB" id="2456396at2"/>
<gene>
    <name evidence="2" type="ORF">AM592_01855</name>
</gene>
<keyword evidence="1" id="KW-0812">Transmembrane</keyword>
<reference evidence="2 3" key="2">
    <citation type="journal article" date="2016" name="Int. J. Syst. Evol. Microbiol.">
        <title>Bacillus gobiensis sp. nov., isolated from a soil sample.</title>
        <authorList>
            <person name="Liu B."/>
            <person name="Liu G.H."/>
            <person name="Cetin S."/>
            <person name="Schumann P."/>
            <person name="Pan Z.Z."/>
            <person name="Chen Q.Q."/>
        </authorList>
    </citation>
    <scope>NUCLEOTIDE SEQUENCE [LARGE SCALE GENOMIC DNA]</scope>
    <source>
        <strain evidence="2 3">FJAT-4402</strain>
    </source>
</reference>
<protein>
    <recommendedName>
        <fullName evidence="4">DUF3953 domain-containing protein</fullName>
    </recommendedName>
</protein>
<reference evidence="3" key="1">
    <citation type="submission" date="2015-08" db="EMBL/GenBank/DDBJ databases">
        <title>Genome sequencing project for genomic taxonomy and phylogenomics of Bacillus-like bacteria.</title>
        <authorList>
            <person name="Liu B."/>
            <person name="Wang J."/>
            <person name="Zhu Y."/>
            <person name="Liu G."/>
            <person name="Chen Q."/>
            <person name="Chen Z."/>
            <person name="Lan J."/>
            <person name="Che J."/>
            <person name="Ge C."/>
            <person name="Shi H."/>
            <person name="Pan Z."/>
            <person name="Liu X."/>
        </authorList>
    </citation>
    <scope>NUCLEOTIDE SEQUENCE [LARGE SCALE GENOMIC DNA]</scope>
    <source>
        <strain evidence="3">FJAT-4402</strain>
    </source>
</reference>
<feature type="transmembrane region" description="Helical" evidence="1">
    <location>
        <begin position="5"/>
        <end position="22"/>
    </location>
</feature>
<accession>A0A0M3R8Y0</accession>
<evidence type="ECO:0000313" key="3">
    <source>
        <dbReference type="Proteomes" id="UP000067625"/>
    </source>
</evidence>
<evidence type="ECO:0008006" key="4">
    <source>
        <dbReference type="Google" id="ProtNLM"/>
    </source>
</evidence>
<sequence>MLKTIYLLVASICAILSIYSLISDNDMLIPLLQFFLGVTILIMGIESLRSKKKATGIICVVSSLFIFTSLFIKYY</sequence>
<feature type="transmembrane region" description="Helical" evidence="1">
    <location>
        <begin position="28"/>
        <end position="45"/>
    </location>
</feature>
<dbReference type="EMBL" id="CP012600">
    <property type="protein sequence ID" value="ALC80466.1"/>
    <property type="molecule type" value="Genomic_DNA"/>
</dbReference>
<proteinExistence type="predicted"/>
<dbReference type="PATRIC" id="fig|1441095.3.peg.396"/>
<keyword evidence="1" id="KW-0472">Membrane</keyword>
<keyword evidence="1" id="KW-1133">Transmembrane helix</keyword>
<dbReference type="RefSeq" id="WP_053602199.1">
    <property type="nucleotide sequence ID" value="NZ_CP012600.1"/>
</dbReference>